<dbReference type="InterPro" id="IPR011256">
    <property type="entry name" value="Reg_factor_effector_dom_sf"/>
</dbReference>
<dbReference type="InterPro" id="IPR054722">
    <property type="entry name" value="PolX-like_BBD"/>
</dbReference>
<keyword evidence="2" id="KW-0645">Protease</keyword>
<dbReference type="Pfam" id="PF22936">
    <property type="entry name" value="Pol_BBD"/>
    <property type="match status" value="1"/>
</dbReference>
<evidence type="ECO:0000256" key="2">
    <source>
        <dbReference type="ARBA" id="ARBA00022670"/>
    </source>
</evidence>
<dbReference type="GO" id="GO:0015074">
    <property type="term" value="P:DNA integration"/>
    <property type="evidence" value="ECO:0007669"/>
    <property type="project" value="InterPro"/>
</dbReference>
<dbReference type="PROSITE" id="PS50994">
    <property type="entry name" value="INTEGRASE"/>
    <property type="match status" value="1"/>
</dbReference>
<dbReference type="Pfam" id="PF00665">
    <property type="entry name" value="rve"/>
    <property type="match status" value="1"/>
</dbReference>
<evidence type="ECO:0000256" key="4">
    <source>
        <dbReference type="ARBA" id="ARBA00022801"/>
    </source>
</evidence>
<reference evidence="6" key="1">
    <citation type="submission" date="2020-06" db="EMBL/GenBank/DDBJ databases">
        <authorList>
            <person name="Li T."/>
            <person name="Hu X."/>
            <person name="Zhang T."/>
            <person name="Song X."/>
            <person name="Zhang H."/>
            <person name="Dai N."/>
            <person name="Sheng W."/>
            <person name="Hou X."/>
            <person name="Wei L."/>
        </authorList>
    </citation>
    <scope>NUCLEOTIDE SEQUENCE</scope>
    <source>
        <strain evidence="6">K16</strain>
        <tissue evidence="6">Leaf</tissue>
    </source>
</reference>
<reference evidence="6" key="2">
    <citation type="journal article" date="2024" name="Plant">
        <title>Genomic evolution and insights into agronomic trait innovations of Sesamum species.</title>
        <authorList>
            <person name="Miao H."/>
            <person name="Wang L."/>
            <person name="Qu L."/>
            <person name="Liu H."/>
            <person name="Sun Y."/>
            <person name="Le M."/>
            <person name="Wang Q."/>
            <person name="Wei S."/>
            <person name="Zheng Y."/>
            <person name="Lin W."/>
            <person name="Duan Y."/>
            <person name="Cao H."/>
            <person name="Xiong S."/>
            <person name="Wang X."/>
            <person name="Wei L."/>
            <person name="Li C."/>
            <person name="Ma Q."/>
            <person name="Ju M."/>
            <person name="Zhao R."/>
            <person name="Li G."/>
            <person name="Mu C."/>
            <person name="Tian Q."/>
            <person name="Mei H."/>
            <person name="Zhang T."/>
            <person name="Gao T."/>
            <person name="Zhang H."/>
        </authorList>
    </citation>
    <scope>NUCLEOTIDE SEQUENCE</scope>
    <source>
        <strain evidence="6">K16</strain>
    </source>
</reference>
<keyword evidence="3" id="KW-0479">Metal-binding</keyword>
<dbReference type="GO" id="GO:0003676">
    <property type="term" value="F:nucleic acid binding"/>
    <property type="evidence" value="ECO:0007669"/>
    <property type="project" value="InterPro"/>
</dbReference>
<dbReference type="Gene3D" id="3.20.80.10">
    <property type="entry name" value="Regulatory factor, effector binding domain"/>
    <property type="match status" value="1"/>
</dbReference>
<name>A0AAE1WKE7_9LAMI</name>
<proteinExistence type="inferred from homology"/>
<evidence type="ECO:0000259" key="5">
    <source>
        <dbReference type="PROSITE" id="PS50994"/>
    </source>
</evidence>
<dbReference type="Pfam" id="PF07727">
    <property type="entry name" value="RVT_2"/>
    <property type="match status" value="1"/>
</dbReference>
<evidence type="ECO:0000313" key="7">
    <source>
        <dbReference type="Proteomes" id="UP001289374"/>
    </source>
</evidence>
<gene>
    <name evidence="6" type="ORF">Sango_1634200</name>
</gene>
<protein>
    <submittedName>
        <fullName evidence="6">Retrovirus-related Pol polyprotein from transposon TNT 1-94</fullName>
    </submittedName>
</protein>
<dbReference type="PANTHER" id="PTHR42648">
    <property type="entry name" value="TRANSPOSASE, PUTATIVE-RELATED"/>
    <property type="match status" value="1"/>
</dbReference>
<dbReference type="Gene3D" id="3.30.420.10">
    <property type="entry name" value="Ribonuclease H-like superfamily/Ribonuclease H"/>
    <property type="match status" value="1"/>
</dbReference>
<dbReference type="InterPro" id="IPR006917">
    <property type="entry name" value="SOUL_heme-bd"/>
</dbReference>
<comment type="similarity">
    <text evidence="1">Belongs to the HEBP family.</text>
</comment>
<sequence>MANLIIWPRIADFIRKIKRMSQRSVPIDLGELNLSTVVFEANLVDNPREWWIDTGAIRHICSDKEFSTYTPNQWRKLFMGNSATSNIVGIGNVVLKMTSGKELTLIDVLNGPDIRKNLVSGSLLVKSGFRLVFESNKFVLTKNNHFIGKGYVEKGMSKMNVMTVMPKMANVPFYSVERKTSPLELIHSDICDLKFVQTRGGKKYFITFIDDCTRYCYVYLLRSKDEALEAFKLYKNEVENQLSKTIKAIRSDRGGEYGAPFEEFCSEFGIIHQTTALYSPQSNGIAERKNRTLKEMMNAMLINSGLPQNLWGEAILSANHILNKIPQKDKNETPYELWKEKKKKVIEKELVKLQMVIIKEMKNLDAARGLKELKLLARFFLTYLLENEPRTINEALSSPEAPFWKEAINSEIESIMQNHTWELVDLPSGSKPLGCKWILKRKHKADGSIDKYKASFAALHDLEIHQMDVKTAFLNGELDEEIYMEQPEGFVVPGQEKKSHYVETILRKFKAYDSPPAKTPVDLNLHLAKNKDEPEFNKLSRFTSNPSKDHWKGLIMVLRYLKYTSNYGLRYTRYPTVLEGYSDANWISDKFIVLDKVGEEAEWLRNFLEDIPCWTKPVPAIMVHCDSQSAIGRAQRSMYNGLTLFFTISIIITEKVECKGLESPQYTVVHSESDFEVRFYRESAWMTAPVDEISFEKATKDGFHRLFQFIEGANLNFSRIPMTVPVLTSIIPGAGPLHSSAYFVKLYLPVKFQATPPLPLPELNLEPDWWKSQCIAVRKFSGFARDNNIVKEAEKLALSLSRSEWANTTSTRSGYAYSIAQYNSPFRFIGRVNEVWVDVGGSEANGCKSSLSAAY</sequence>
<dbReference type="GO" id="GO:0008233">
    <property type="term" value="F:peptidase activity"/>
    <property type="evidence" value="ECO:0007669"/>
    <property type="project" value="UniProtKB-KW"/>
</dbReference>
<keyword evidence="4" id="KW-0378">Hydrolase</keyword>
<dbReference type="InterPro" id="IPR013103">
    <property type="entry name" value="RVT_2"/>
</dbReference>
<dbReference type="Proteomes" id="UP001289374">
    <property type="component" value="Unassembled WGS sequence"/>
</dbReference>
<dbReference type="InterPro" id="IPR001584">
    <property type="entry name" value="Integrase_cat-core"/>
</dbReference>
<comment type="caution">
    <text evidence="6">The sequence shown here is derived from an EMBL/GenBank/DDBJ whole genome shotgun (WGS) entry which is preliminary data.</text>
</comment>
<accession>A0AAE1WKE7</accession>
<dbReference type="InterPro" id="IPR012337">
    <property type="entry name" value="RNaseH-like_sf"/>
</dbReference>
<dbReference type="GO" id="GO:0046872">
    <property type="term" value="F:metal ion binding"/>
    <property type="evidence" value="ECO:0007669"/>
    <property type="project" value="UniProtKB-KW"/>
</dbReference>
<dbReference type="SUPFAM" id="SSF55136">
    <property type="entry name" value="Probable bacterial effector-binding domain"/>
    <property type="match status" value="1"/>
</dbReference>
<dbReference type="GO" id="GO:0006508">
    <property type="term" value="P:proteolysis"/>
    <property type="evidence" value="ECO:0007669"/>
    <property type="project" value="UniProtKB-KW"/>
</dbReference>
<dbReference type="FunFam" id="3.20.80.10:FF:000002">
    <property type="entry name" value="Heme-binding protein 2"/>
    <property type="match status" value="1"/>
</dbReference>
<dbReference type="InterPro" id="IPR036397">
    <property type="entry name" value="RNaseH_sf"/>
</dbReference>
<organism evidence="6 7">
    <name type="scientific">Sesamum angolense</name>
    <dbReference type="NCBI Taxonomy" id="2727404"/>
    <lineage>
        <taxon>Eukaryota</taxon>
        <taxon>Viridiplantae</taxon>
        <taxon>Streptophyta</taxon>
        <taxon>Embryophyta</taxon>
        <taxon>Tracheophyta</taxon>
        <taxon>Spermatophyta</taxon>
        <taxon>Magnoliopsida</taxon>
        <taxon>eudicotyledons</taxon>
        <taxon>Gunneridae</taxon>
        <taxon>Pentapetalae</taxon>
        <taxon>asterids</taxon>
        <taxon>lamiids</taxon>
        <taxon>Lamiales</taxon>
        <taxon>Pedaliaceae</taxon>
        <taxon>Sesamum</taxon>
    </lineage>
</organism>
<dbReference type="EMBL" id="JACGWL010000009">
    <property type="protein sequence ID" value="KAK4394799.1"/>
    <property type="molecule type" value="Genomic_DNA"/>
</dbReference>
<dbReference type="InterPro" id="IPR039537">
    <property type="entry name" value="Retrotran_Ty1/copia-like"/>
</dbReference>
<feature type="domain" description="Integrase catalytic" evidence="5">
    <location>
        <begin position="178"/>
        <end position="342"/>
    </location>
</feature>
<dbReference type="AlphaFoldDB" id="A0AAE1WKE7"/>
<evidence type="ECO:0000313" key="6">
    <source>
        <dbReference type="EMBL" id="KAK4394799.1"/>
    </source>
</evidence>
<dbReference type="PANTHER" id="PTHR42648:SF20">
    <property type="entry name" value="RNA-DIRECTED DNA POLYMERASE"/>
    <property type="match status" value="1"/>
</dbReference>
<evidence type="ECO:0000256" key="1">
    <source>
        <dbReference type="ARBA" id="ARBA00009817"/>
    </source>
</evidence>
<evidence type="ECO:0000256" key="3">
    <source>
        <dbReference type="ARBA" id="ARBA00022723"/>
    </source>
</evidence>
<dbReference type="Pfam" id="PF04832">
    <property type="entry name" value="SOUL"/>
    <property type="match status" value="1"/>
</dbReference>
<keyword evidence="7" id="KW-1185">Reference proteome</keyword>
<dbReference type="SUPFAM" id="SSF53098">
    <property type="entry name" value="Ribonuclease H-like"/>
    <property type="match status" value="1"/>
</dbReference>